<evidence type="ECO:0000259" key="15">
    <source>
        <dbReference type="PROSITE" id="PS50240"/>
    </source>
</evidence>
<dbReference type="SMART" id="SM00020">
    <property type="entry name" value="Tryp_SPc"/>
    <property type="match status" value="1"/>
</dbReference>
<sequence length="869" mass="96986">MRWTHLRVCAQGMTCCTEQMEVQLKEQSKLEYDKAVKDALAKMATLFKTRANKFDDYFNEMLANSKREFHDMFKRTYGMIYEQHSYVFTDLFEQLERYYAKGGVDLEDALDTFFNTLYQKMFTVLNQQYHFDDKYLACVGDHMKDLKPFGEVPNKLTNQLKRSFVATRTFSQSLSRASEIITKMANIDTSPDCARAVMKMTYCPACQGLPELKACSNYCINVMKGCLAYQAELDVEWNKFIKEIGRVIDRLLNPFNIQKVVEPIDIKISEAIMNFQEDGPQVSEKVFSGCGRPTLQGSRKRRDNRAKRENHRELNFESLKFGPHRDNYRGSNANADPGQIQGPTLEKIIKDIRQKIMDTQNFWSNLPYQICNDKASSKPDSDDNCWNGAMKARYELQITGNGMNNQRSNPEVAVDQKPSSLLNEQLFHLRTLTSNLNAAYNGRDVQWLDNENDESLNGSGSGSGDGMGSEDDDVPHEGSGSAPPHNHDDLNFGSVPELNGNASPAEKGTVVEDVHQPSYPTHNNEDNHLHPSSGLETNALDDGVVATRSNTTAGGNGHQEMSITRAWPEQIRFDAGVSGFSSEVQSECSARPLDDAMKVPCALLLALLVHGAPAADISLRISGGKMALPGQFPYQALVRRVDATTGVPDDQTLCAGALIDPSWVLTAASCVVYPEDNYEVTFGAFDLTVSTEETRISYSIQSKSVHEAYNAETGENDIALVKLAVAVEEDEFIAPIRLPSAKQTKDSFWLWKGSVSGWGFTSKDDKKQGNWVLRWFDSRVQPNFWCKLFHGSKNVRDSTLCLGGIFWKKGTCLGDAGNPVAITEWDGKATLIAIASNDAKACGNFKPPVFTRVTSYLDWISKTANIALR</sequence>
<dbReference type="PANTHER" id="PTHR10822:SF30">
    <property type="entry name" value="DALLY-LIKE, ISOFORM A"/>
    <property type="match status" value="1"/>
</dbReference>
<dbReference type="InterPro" id="IPR043504">
    <property type="entry name" value="Peptidase_S1_PA_chymotrypsin"/>
</dbReference>
<dbReference type="SUPFAM" id="SSF50494">
    <property type="entry name" value="Trypsin-like serine proteases"/>
    <property type="match status" value="1"/>
</dbReference>
<keyword evidence="5" id="KW-0732">Signal</keyword>
<dbReference type="FunFam" id="2.40.10.10:FF:000068">
    <property type="entry name" value="transmembrane protease serine 2"/>
    <property type="match status" value="1"/>
</dbReference>
<dbReference type="GO" id="GO:0098552">
    <property type="term" value="C:side of membrane"/>
    <property type="evidence" value="ECO:0007669"/>
    <property type="project" value="UniProtKB-KW"/>
</dbReference>
<keyword evidence="9" id="KW-0325">Glycoprotein</keyword>
<dbReference type="GO" id="GO:0009986">
    <property type="term" value="C:cell surface"/>
    <property type="evidence" value="ECO:0007669"/>
    <property type="project" value="TreeGrafter"/>
</dbReference>
<dbReference type="GO" id="GO:0005886">
    <property type="term" value="C:plasma membrane"/>
    <property type="evidence" value="ECO:0007669"/>
    <property type="project" value="UniProtKB-SubCell"/>
</dbReference>
<dbReference type="GO" id="GO:0006508">
    <property type="term" value="P:proteolysis"/>
    <property type="evidence" value="ECO:0007669"/>
    <property type="project" value="InterPro"/>
</dbReference>
<dbReference type="Pfam" id="PF00089">
    <property type="entry name" value="Trypsin"/>
    <property type="match status" value="1"/>
</dbReference>
<dbReference type="AlphaFoldDB" id="A0AAE1HXV9"/>
<evidence type="ECO:0000256" key="6">
    <source>
        <dbReference type="ARBA" id="ARBA00022974"/>
    </source>
</evidence>
<dbReference type="InterPro" id="IPR001314">
    <property type="entry name" value="Peptidase_S1A"/>
</dbReference>
<proteinExistence type="inferred from homology"/>
<evidence type="ECO:0000256" key="5">
    <source>
        <dbReference type="ARBA" id="ARBA00022729"/>
    </source>
</evidence>
<evidence type="ECO:0000256" key="1">
    <source>
        <dbReference type="ARBA" id="ARBA00004609"/>
    </source>
</evidence>
<dbReference type="GO" id="GO:0016477">
    <property type="term" value="P:cell migration"/>
    <property type="evidence" value="ECO:0007669"/>
    <property type="project" value="TreeGrafter"/>
</dbReference>
<dbReference type="PRINTS" id="PR00722">
    <property type="entry name" value="CHYMOTRYPSIN"/>
</dbReference>
<dbReference type="Gene3D" id="2.40.10.10">
    <property type="entry name" value="Trypsin-like serine proteases"/>
    <property type="match status" value="1"/>
</dbReference>
<dbReference type="PROSITE" id="PS50240">
    <property type="entry name" value="TRYPSIN_DOM"/>
    <property type="match status" value="1"/>
</dbReference>
<dbReference type="GO" id="GO:1905475">
    <property type="term" value="P:regulation of protein localization to membrane"/>
    <property type="evidence" value="ECO:0007669"/>
    <property type="project" value="TreeGrafter"/>
</dbReference>
<evidence type="ECO:0000256" key="2">
    <source>
        <dbReference type="ARBA" id="ARBA00010260"/>
    </source>
</evidence>
<evidence type="ECO:0000313" key="17">
    <source>
        <dbReference type="Proteomes" id="UP001219518"/>
    </source>
</evidence>
<feature type="domain" description="Peptidase S1" evidence="15">
    <location>
        <begin position="621"/>
        <end position="865"/>
    </location>
</feature>
<dbReference type="InterPro" id="IPR009003">
    <property type="entry name" value="Peptidase_S1_PA"/>
</dbReference>
<reference evidence="16" key="1">
    <citation type="submission" date="2021-07" db="EMBL/GenBank/DDBJ databases">
        <authorList>
            <person name="Catto M.A."/>
            <person name="Jacobson A."/>
            <person name="Kennedy G."/>
            <person name="Labadie P."/>
            <person name="Hunt B.G."/>
            <person name="Srinivasan R."/>
        </authorList>
    </citation>
    <scope>NUCLEOTIDE SEQUENCE</scope>
    <source>
        <strain evidence="16">PL_HMW_Pooled</strain>
        <tissue evidence="16">Head</tissue>
    </source>
</reference>
<reference evidence="16" key="2">
    <citation type="journal article" date="2023" name="BMC Genomics">
        <title>Pest status, molecular evolution, and epigenetic factors derived from the genome assembly of Frankliniella fusca, a thysanopteran phytovirus vector.</title>
        <authorList>
            <person name="Catto M.A."/>
            <person name="Labadie P.E."/>
            <person name="Jacobson A.L."/>
            <person name="Kennedy G.G."/>
            <person name="Srinivasan R."/>
            <person name="Hunt B.G."/>
        </authorList>
    </citation>
    <scope>NUCLEOTIDE SEQUENCE</scope>
    <source>
        <strain evidence="16">PL_HMW_Pooled</strain>
    </source>
</reference>
<dbReference type="GO" id="GO:0045202">
    <property type="term" value="C:synapse"/>
    <property type="evidence" value="ECO:0007669"/>
    <property type="project" value="TreeGrafter"/>
</dbReference>
<dbReference type="GO" id="GO:0004252">
    <property type="term" value="F:serine-type endopeptidase activity"/>
    <property type="evidence" value="ECO:0007669"/>
    <property type="project" value="InterPro"/>
</dbReference>
<name>A0AAE1HXV9_9NEOP</name>
<keyword evidence="17" id="KW-1185">Reference proteome</keyword>
<evidence type="ECO:0000256" key="10">
    <source>
        <dbReference type="ARBA" id="ARBA00023207"/>
    </source>
</evidence>
<dbReference type="Pfam" id="PF01153">
    <property type="entry name" value="Glypican"/>
    <property type="match status" value="1"/>
</dbReference>
<evidence type="ECO:0000313" key="16">
    <source>
        <dbReference type="EMBL" id="KAK3928989.1"/>
    </source>
</evidence>
<feature type="region of interest" description="Disordered" evidence="14">
    <location>
        <begin position="450"/>
        <end position="538"/>
    </location>
</feature>
<evidence type="ECO:0000256" key="12">
    <source>
        <dbReference type="RuleBase" id="RU003518"/>
    </source>
</evidence>
<dbReference type="Proteomes" id="UP001219518">
    <property type="component" value="Unassembled WGS sequence"/>
</dbReference>
<accession>A0AAE1HXV9</accession>
<comment type="similarity">
    <text evidence="2 12">Belongs to the glypican family.</text>
</comment>
<evidence type="ECO:0000256" key="11">
    <source>
        <dbReference type="ARBA" id="ARBA00023288"/>
    </source>
</evidence>
<dbReference type="GO" id="GO:0009966">
    <property type="term" value="P:regulation of signal transduction"/>
    <property type="evidence" value="ECO:0007669"/>
    <property type="project" value="InterPro"/>
</dbReference>
<gene>
    <name evidence="16" type="ORF">KUF71_017273</name>
</gene>
<keyword evidence="3" id="KW-1003">Cell membrane</keyword>
<keyword evidence="4 13" id="KW-0336">GPI-anchor</keyword>
<keyword evidence="11 13" id="KW-0449">Lipoprotein</keyword>
<dbReference type="PANTHER" id="PTHR10822">
    <property type="entry name" value="GLYPICAN"/>
    <property type="match status" value="1"/>
</dbReference>
<keyword evidence="8" id="KW-1015">Disulfide bond</keyword>
<dbReference type="InterPro" id="IPR001254">
    <property type="entry name" value="Trypsin_dom"/>
</dbReference>
<comment type="function">
    <text evidence="13">Cell surface proteoglycan.</text>
</comment>
<evidence type="ECO:0000256" key="4">
    <source>
        <dbReference type="ARBA" id="ARBA00022622"/>
    </source>
</evidence>
<evidence type="ECO:0000256" key="9">
    <source>
        <dbReference type="ARBA" id="ARBA00023180"/>
    </source>
</evidence>
<organism evidence="16 17">
    <name type="scientific">Frankliniella fusca</name>
    <dbReference type="NCBI Taxonomy" id="407009"/>
    <lineage>
        <taxon>Eukaryota</taxon>
        <taxon>Metazoa</taxon>
        <taxon>Ecdysozoa</taxon>
        <taxon>Arthropoda</taxon>
        <taxon>Hexapoda</taxon>
        <taxon>Insecta</taxon>
        <taxon>Pterygota</taxon>
        <taxon>Neoptera</taxon>
        <taxon>Paraneoptera</taxon>
        <taxon>Thysanoptera</taxon>
        <taxon>Terebrantia</taxon>
        <taxon>Thripoidea</taxon>
        <taxon>Thripidae</taxon>
        <taxon>Frankliniella</taxon>
    </lineage>
</organism>
<dbReference type="GO" id="GO:0005576">
    <property type="term" value="C:extracellular region"/>
    <property type="evidence" value="ECO:0007669"/>
    <property type="project" value="TreeGrafter"/>
</dbReference>
<evidence type="ECO:0000256" key="3">
    <source>
        <dbReference type="ARBA" id="ARBA00022475"/>
    </source>
</evidence>
<protein>
    <submittedName>
        <fullName evidence="16">Glypican-6</fullName>
    </submittedName>
</protein>
<dbReference type="InterPro" id="IPR001863">
    <property type="entry name" value="Glypican"/>
</dbReference>
<evidence type="ECO:0000256" key="14">
    <source>
        <dbReference type="SAM" id="MobiDB-lite"/>
    </source>
</evidence>
<keyword evidence="7 13" id="KW-0472">Membrane</keyword>
<dbReference type="CDD" id="cd00190">
    <property type="entry name" value="Tryp_SPc"/>
    <property type="match status" value="1"/>
</dbReference>
<keyword evidence="6 13" id="KW-0654">Proteoglycan</keyword>
<dbReference type="EMBL" id="JAHWGI010001369">
    <property type="protein sequence ID" value="KAK3928989.1"/>
    <property type="molecule type" value="Genomic_DNA"/>
</dbReference>
<comment type="subcellular location">
    <subcellularLocation>
        <location evidence="1 13">Cell membrane</location>
        <topology evidence="1 13">Lipid-anchor</topology>
        <topology evidence="1 13">GPI-anchor</topology>
    </subcellularLocation>
</comment>
<evidence type="ECO:0000256" key="13">
    <source>
        <dbReference type="RuleBase" id="RU003519"/>
    </source>
</evidence>
<keyword evidence="10 13" id="KW-0357">Heparan sulfate</keyword>
<comment type="caution">
    <text evidence="16">The sequence shown here is derived from an EMBL/GenBank/DDBJ whole genome shotgun (WGS) entry which is preliminary data.</text>
</comment>
<evidence type="ECO:0000256" key="8">
    <source>
        <dbReference type="ARBA" id="ARBA00023157"/>
    </source>
</evidence>
<evidence type="ECO:0000256" key="7">
    <source>
        <dbReference type="ARBA" id="ARBA00023136"/>
    </source>
</evidence>